<feature type="domain" description="BART" evidence="6">
    <location>
        <begin position="11"/>
        <end position="122"/>
    </location>
</feature>
<dbReference type="GO" id="GO:0005929">
    <property type="term" value="C:cilium"/>
    <property type="evidence" value="ECO:0007669"/>
    <property type="project" value="UniProtKB-SubCell"/>
</dbReference>
<keyword evidence="3" id="KW-0963">Cytoplasm</keyword>
<evidence type="ECO:0000313" key="7">
    <source>
        <dbReference type="EMBL" id="CAD9097240.1"/>
    </source>
</evidence>
<evidence type="ECO:0000259" key="6">
    <source>
        <dbReference type="Pfam" id="PF11527"/>
    </source>
</evidence>
<dbReference type="GO" id="GO:0005737">
    <property type="term" value="C:cytoplasm"/>
    <property type="evidence" value="ECO:0007669"/>
    <property type="project" value="UniProtKB-SubCell"/>
</dbReference>
<gene>
    <name evidence="7" type="ORF">ACAT0790_LOCUS5632</name>
</gene>
<evidence type="ECO:0000256" key="2">
    <source>
        <dbReference type="ARBA" id="ARBA00004496"/>
    </source>
</evidence>
<keyword evidence="4" id="KW-0969">Cilium</keyword>
<accession>A0A7S1L8D1</accession>
<dbReference type="AlphaFoldDB" id="A0A7S1L8D1"/>
<comment type="subcellular location">
    <subcellularLocation>
        <location evidence="1">Cell projection</location>
        <location evidence="1">Cilium</location>
    </subcellularLocation>
    <subcellularLocation>
        <location evidence="2">Cytoplasm</location>
    </subcellularLocation>
</comment>
<evidence type="ECO:0000256" key="3">
    <source>
        <dbReference type="ARBA" id="ARBA00022490"/>
    </source>
</evidence>
<reference evidence="7" key="1">
    <citation type="submission" date="2021-01" db="EMBL/GenBank/DDBJ databases">
        <authorList>
            <person name="Corre E."/>
            <person name="Pelletier E."/>
            <person name="Niang G."/>
            <person name="Scheremetjew M."/>
            <person name="Finn R."/>
            <person name="Kale V."/>
            <person name="Holt S."/>
            <person name="Cochrane G."/>
            <person name="Meng A."/>
            <person name="Brown T."/>
            <person name="Cohen L."/>
        </authorList>
    </citation>
    <scope>NUCLEOTIDE SEQUENCE</scope>
    <source>
        <strain evidence="7">OF101</strain>
    </source>
</reference>
<sequence>MADNGALPMNEVVTKVLEGFQDPRFLGEVEILVNTNINLFAVANLDGGQPIEWTMQHKKYKKLYEDQLQKSLDANGADVTEFMSYLEQCQNAYGSDPNFQNLMTTLTNSEDYNSFLQVMFQAVRENWEPDPAAPAVSAGYQLHDVDVVVPDQVFPGMAMQIEYLGMIHQVMVPEGFTPGMTLRVQLQVPAAAA</sequence>
<name>A0A7S1L8D1_ALECA</name>
<dbReference type="InterPro" id="IPR023379">
    <property type="entry name" value="BART_dom"/>
</dbReference>
<organism evidence="7">
    <name type="scientific">Alexandrium catenella</name>
    <name type="common">Red tide dinoflagellate</name>
    <name type="synonym">Gonyaulax catenella</name>
    <dbReference type="NCBI Taxonomy" id="2925"/>
    <lineage>
        <taxon>Eukaryota</taxon>
        <taxon>Sar</taxon>
        <taxon>Alveolata</taxon>
        <taxon>Dinophyceae</taxon>
        <taxon>Gonyaulacales</taxon>
        <taxon>Pyrocystaceae</taxon>
        <taxon>Alexandrium</taxon>
    </lineage>
</organism>
<dbReference type="EMBL" id="HBGE01009356">
    <property type="protein sequence ID" value="CAD9097240.1"/>
    <property type="molecule type" value="Transcribed_RNA"/>
</dbReference>
<dbReference type="Pfam" id="PF11527">
    <property type="entry name" value="ARL2_Bind_BART"/>
    <property type="match status" value="1"/>
</dbReference>
<evidence type="ECO:0000256" key="5">
    <source>
        <dbReference type="ARBA" id="ARBA00023273"/>
    </source>
</evidence>
<protein>
    <recommendedName>
        <fullName evidence="6">BART domain-containing protein</fullName>
    </recommendedName>
</protein>
<dbReference type="Gene3D" id="1.20.1520.10">
    <property type="entry name" value="ADP-ribosylation factor-like 2-binding protein, domain"/>
    <property type="match status" value="1"/>
</dbReference>
<dbReference type="InterPro" id="IPR042541">
    <property type="entry name" value="BART_sf"/>
</dbReference>
<evidence type="ECO:0000256" key="4">
    <source>
        <dbReference type="ARBA" id="ARBA00023069"/>
    </source>
</evidence>
<proteinExistence type="predicted"/>
<evidence type="ECO:0000256" key="1">
    <source>
        <dbReference type="ARBA" id="ARBA00004138"/>
    </source>
</evidence>
<keyword evidence="5" id="KW-0966">Cell projection</keyword>